<comment type="caution">
    <text evidence="2">The sequence shown here is derived from an EMBL/GenBank/DDBJ whole genome shotgun (WGS) entry which is preliminary data.</text>
</comment>
<dbReference type="EMBL" id="ACCJ01000348">
    <property type="protein sequence ID" value="EEG53672.1"/>
    <property type="molecule type" value="Genomic_DNA"/>
</dbReference>
<proteinExistence type="predicted"/>
<dbReference type="AlphaFoldDB" id="C0D4Q6"/>
<evidence type="ECO:0000313" key="3">
    <source>
        <dbReference type="Proteomes" id="UP000004756"/>
    </source>
</evidence>
<gene>
    <name evidence="2" type="ORF">CLOSTASPAR_04252</name>
</gene>
<name>C0D4Q6_9FIRM</name>
<feature type="compositionally biased region" description="Polar residues" evidence="1">
    <location>
        <begin position="8"/>
        <end position="21"/>
    </location>
</feature>
<accession>C0D4Q6</accession>
<protein>
    <submittedName>
        <fullName evidence="2">Uncharacterized protein</fullName>
    </submittedName>
</protein>
<dbReference type="Proteomes" id="UP000004756">
    <property type="component" value="Unassembled WGS sequence"/>
</dbReference>
<sequence length="59" mass="6496">MDAGLYTVTKQRGQRSSNAGSGTAALPVSCETAGYKEGYFLSHYVEKRLIFPHCIHYGK</sequence>
<organism evidence="2 3">
    <name type="scientific">[Clostridium] asparagiforme DSM 15981</name>
    <dbReference type="NCBI Taxonomy" id="518636"/>
    <lineage>
        <taxon>Bacteria</taxon>
        <taxon>Bacillati</taxon>
        <taxon>Bacillota</taxon>
        <taxon>Clostridia</taxon>
        <taxon>Lachnospirales</taxon>
        <taxon>Lachnospiraceae</taxon>
        <taxon>Enterocloster</taxon>
    </lineage>
</organism>
<dbReference type="HOGENOM" id="CLU_2952009_0_0_9"/>
<feature type="region of interest" description="Disordered" evidence="1">
    <location>
        <begin position="1"/>
        <end position="24"/>
    </location>
</feature>
<reference evidence="2 3" key="1">
    <citation type="submission" date="2009-02" db="EMBL/GenBank/DDBJ databases">
        <title>Draft genome sequence of Clostridium asparagiforme (DSM 15981).</title>
        <authorList>
            <person name="Sudarsanam P."/>
            <person name="Ley R."/>
            <person name="Guruge J."/>
            <person name="Turnbaugh P.J."/>
            <person name="Mahowald M."/>
            <person name="Liep D."/>
            <person name="Gordon J."/>
        </authorList>
    </citation>
    <scope>NUCLEOTIDE SEQUENCE [LARGE SCALE GENOMIC DNA]</scope>
    <source>
        <strain evidence="2 3">DSM 15981</strain>
    </source>
</reference>
<evidence type="ECO:0000313" key="2">
    <source>
        <dbReference type="EMBL" id="EEG53672.1"/>
    </source>
</evidence>
<keyword evidence="3" id="KW-1185">Reference proteome</keyword>
<evidence type="ECO:0000256" key="1">
    <source>
        <dbReference type="SAM" id="MobiDB-lite"/>
    </source>
</evidence>